<feature type="transmembrane region" description="Helical" evidence="2">
    <location>
        <begin position="161"/>
        <end position="181"/>
    </location>
</feature>
<evidence type="ECO:0000256" key="3">
    <source>
        <dbReference type="SAM" id="SignalP"/>
    </source>
</evidence>
<name>A0A1N6RYG3_9MICO</name>
<evidence type="ECO:0000256" key="2">
    <source>
        <dbReference type="SAM" id="Phobius"/>
    </source>
</evidence>
<keyword evidence="2" id="KW-1133">Transmembrane helix</keyword>
<accession>A0A1N6RYG3</accession>
<evidence type="ECO:0000313" key="5">
    <source>
        <dbReference type="Proteomes" id="UP000186235"/>
    </source>
</evidence>
<dbReference type="Proteomes" id="UP000186235">
    <property type="component" value="Unassembled WGS sequence"/>
</dbReference>
<keyword evidence="5" id="KW-1185">Reference proteome</keyword>
<keyword evidence="2" id="KW-0472">Membrane</keyword>
<feature type="compositionally biased region" description="Gly residues" evidence="1">
    <location>
        <begin position="127"/>
        <end position="153"/>
    </location>
</feature>
<feature type="chain" id="PRO_5039308754" description="LPXTG-motif cell wall anchor domain-containing protein" evidence="3">
    <location>
        <begin position="26"/>
        <end position="192"/>
    </location>
</feature>
<keyword evidence="2" id="KW-0812">Transmembrane</keyword>
<feature type="signal peptide" evidence="3">
    <location>
        <begin position="1"/>
        <end position="25"/>
    </location>
</feature>
<gene>
    <name evidence="4" type="ORF">SAMN05518682_2187</name>
</gene>
<evidence type="ECO:0000313" key="4">
    <source>
        <dbReference type="EMBL" id="SIQ33903.1"/>
    </source>
</evidence>
<protein>
    <recommendedName>
        <fullName evidence="6">LPXTG-motif cell wall anchor domain-containing protein</fullName>
    </recommendedName>
</protein>
<evidence type="ECO:0000256" key="1">
    <source>
        <dbReference type="SAM" id="MobiDB-lite"/>
    </source>
</evidence>
<organism evidence="4 5">
    <name type="scientific">Cellulosimicrobium aquatile</name>
    <dbReference type="NCBI Taxonomy" id="1612203"/>
    <lineage>
        <taxon>Bacteria</taxon>
        <taxon>Bacillati</taxon>
        <taxon>Actinomycetota</taxon>
        <taxon>Actinomycetes</taxon>
        <taxon>Micrococcales</taxon>
        <taxon>Promicromonosporaceae</taxon>
        <taxon>Cellulosimicrobium</taxon>
    </lineage>
</organism>
<dbReference type="EMBL" id="FTMI01000003">
    <property type="protein sequence ID" value="SIQ33903.1"/>
    <property type="molecule type" value="Genomic_DNA"/>
</dbReference>
<dbReference type="AlphaFoldDB" id="A0A1N6RYG3"/>
<reference evidence="5" key="1">
    <citation type="submission" date="2017-01" db="EMBL/GenBank/DDBJ databases">
        <authorList>
            <person name="Varghese N."/>
            <person name="Submissions S."/>
        </authorList>
    </citation>
    <scope>NUCLEOTIDE SEQUENCE [LARGE SCALE GENOMIC DNA]</scope>
    <source>
        <strain evidence="5">3bp</strain>
    </source>
</reference>
<evidence type="ECO:0008006" key="6">
    <source>
        <dbReference type="Google" id="ProtNLM"/>
    </source>
</evidence>
<feature type="region of interest" description="Disordered" evidence="1">
    <location>
        <begin position="125"/>
        <end position="153"/>
    </location>
</feature>
<sequence length="192" mass="18194">MKIRYAATTLVLAAALAAAPAVANAYEADEYEVGVSTTTPAVGESFTVTVGGPAGNPTITLTISSPDVPDGAITIAGTKALTKSTTDGFASFEVTLSQPGTYSLVATDADGTVLSSQQIVAVPADGAGSGSGSGSGAAGGSAGSGSTSGGGGLAQTGSDDVLLLGGAALLVAGGATAVVVARNRRRSTGTQA</sequence>
<keyword evidence="3" id="KW-0732">Signal</keyword>
<dbReference type="GeneID" id="95683923"/>
<dbReference type="RefSeq" id="WP_061267232.1">
    <property type="nucleotide sequence ID" value="NZ_FTMI01000003.1"/>
</dbReference>
<proteinExistence type="predicted"/>